<keyword evidence="4 7" id="KW-0239">DNA-directed DNA polymerase</keyword>
<evidence type="ECO:0000256" key="3">
    <source>
        <dbReference type="ARBA" id="ARBA00022695"/>
    </source>
</evidence>
<dbReference type="InterPro" id="IPR050240">
    <property type="entry name" value="DNA_pol_type-B"/>
</dbReference>
<dbReference type="InterPro" id="IPR012337">
    <property type="entry name" value="RNaseH-like_sf"/>
</dbReference>
<keyword evidence="5 7" id="KW-0238">DNA-binding</keyword>
<comment type="catalytic activity">
    <reaction evidence="6 7">
        <text>DNA(n) + a 2'-deoxyribonucleoside 5'-triphosphate = DNA(n+1) + diphosphate</text>
        <dbReference type="Rhea" id="RHEA:22508"/>
        <dbReference type="Rhea" id="RHEA-COMP:17339"/>
        <dbReference type="Rhea" id="RHEA-COMP:17340"/>
        <dbReference type="ChEBI" id="CHEBI:33019"/>
        <dbReference type="ChEBI" id="CHEBI:61560"/>
        <dbReference type="ChEBI" id="CHEBI:173112"/>
        <dbReference type="EC" id="2.7.7.7"/>
    </reaction>
</comment>
<dbReference type="Gene3D" id="3.90.1600.10">
    <property type="entry name" value="Palm domain of DNA polymerase"/>
    <property type="match status" value="1"/>
</dbReference>
<dbReference type="InterPro" id="IPR017964">
    <property type="entry name" value="DNA-dir_DNA_pol_B_CS"/>
</dbReference>
<dbReference type="InterPro" id="IPR043502">
    <property type="entry name" value="DNA/RNA_pol_sf"/>
</dbReference>
<dbReference type="SUPFAM" id="SSF56672">
    <property type="entry name" value="DNA/RNA polymerases"/>
    <property type="match status" value="1"/>
</dbReference>
<dbReference type="Gene3D" id="1.10.287.690">
    <property type="entry name" value="Helix hairpin bin"/>
    <property type="match status" value="1"/>
</dbReference>
<dbReference type="SUPFAM" id="SSF53098">
    <property type="entry name" value="Ribonuclease H-like"/>
    <property type="match status" value="1"/>
</dbReference>
<evidence type="ECO:0000256" key="5">
    <source>
        <dbReference type="ARBA" id="ARBA00023125"/>
    </source>
</evidence>
<dbReference type="PANTHER" id="PTHR10322:SF23">
    <property type="entry name" value="DNA POLYMERASE DELTA CATALYTIC SUBUNIT"/>
    <property type="match status" value="1"/>
</dbReference>
<gene>
    <name evidence="10" type="ORF">ENT99_07250</name>
    <name evidence="11" type="ORF">ENU64_06175</name>
</gene>
<dbReference type="GO" id="GO:0003887">
    <property type="term" value="F:DNA-directed DNA polymerase activity"/>
    <property type="evidence" value="ECO:0007669"/>
    <property type="project" value="UniProtKB-KW"/>
</dbReference>
<keyword evidence="3 7" id="KW-0548">Nucleotidyltransferase</keyword>
<dbReference type="Gene3D" id="3.30.420.10">
    <property type="entry name" value="Ribonuclease H-like superfamily/Ribonuclease H"/>
    <property type="match status" value="1"/>
</dbReference>
<evidence type="ECO:0000259" key="9">
    <source>
        <dbReference type="Pfam" id="PF03104"/>
    </source>
</evidence>
<dbReference type="InterPro" id="IPR023211">
    <property type="entry name" value="DNA_pol_palm_dom_sf"/>
</dbReference>
<accession>A0A7J3MZW4</accession>
<dbReference type="GO" id="GO:0000166">
    <property type="term" value="F:nucleotide binding"/>
    <property type="evidence" value="ECO:0007669"/>
    <property type="project" value="InterPro"/>
</dbReference>
<dbReference type="EMBL" id="DTDH01000171">
    <property type="protein sequence ID" value="HGT98999.1"/>
    <property type="molecule type" value="Genomic_DNA"/>
</dbReference>
<comment type="similarity">
    <text evidence="1 7">Belongs to the DNA polymerase type-B family.</text>
</comment>
<evidence type="ECO:0000256" key="6">
    <source>
        <dbReference type="ARBA" id="ARBA00049244"/>
    </source>
</evidence>
<dbReference type="AlphaFoldDB" id="A0A7J3MZW4"/>
<keyword evidence="2 7" id="KW-0808">Transferase</keyword>
<dbReference type="NCBIfam" id="TIGR00592">
    <property type="entry name" value="pol2"/>
    <property type="match status" value="1"/>
</dbReference>
<dbReference type="SMART" id="SM00486">
    <property type="entry name" value="POLBc"/>
    <property type="match status" value="1"/>
</dbReference>
<evidence type="ECO:0000313" key="10">
    <source>
        <dbReference type="EMBL" id="HFQ79472.1"/>
    </source>
</evidence>
<dbReference type="Gene3D" id="1.10.132.60">
    <property type="entry name" value="DNA polymerase family B, C-terminal domain"/>
    <property type="match status" value="1"/>
</dbReference>
<dbReference type="InterPro" id="IPR006133">
    <property type="entry name" value="DNA-dir_DNA_pol_B_exonuc"/>
</dbReference>
<evidence type="ECO:0000256" key="2">
    <source>
        <dbReference type="ARBA" id="ARBA00022679"/>
    </source>
</evidence>
<feature type="domain" description="DNA-directed DNA polymerase family B exonuclease" evidence="9">
    <location>
        <begin position="123"/>
        <end position="316"/>
    </location>
</feature>
<dbReference type="InterPro" id="IPR006172">
    <property type="entry name" value="DNA-dir_DNA_pol_B"/>
</dbReference>
<protein>
    <recommendedName>
        <fullName evidence="7">DNA polymerase</fullName>
        <ecNumber evidence="7">2.7.7.7</ecNumber>
    </recommendedName>
</protein>
<dbReference type="PRINTS" id="PR00106">
    <property type="entry name" value="DNAPOLB"/>
</dbReference>
<comment type="caution">
    <text evidence="11">The sequence shown here is derived from an EMBL/GenBank/DDBJ whole genome shotgun (WGS) entry which is preliminary data.</text>
</comment>
<dbReference type="GO" id="GO:0006261">
    <property type="term" value="P:DNA-templated DNA replication"/>
    <property type="evidence" value="ECO:0007669"/>
    <property type="project" value="TreeGrafter"/>
</dbReference>
<reference evidence="11" key="1">
    <citation type="journal article" date="2020" name="mSystems">
        <title>Genome- and Community-Level Interaction Insights into Carbon Utilization and Element Cycling Functions of Hydrothermarchaeota in Hydrothermal Sediment.</title>
        <authorList>
            <person name="Zhou Z."/>
            <person name="Liu Y."/>
            <person name="Xu W."/>
            <person name="Pan J."/>
            <person name="Luo Z.H."/>
            <person name="Li M."/>
        </authorList>
    </citation>
    <scope>NUCLEOTIDE SEQUENCE [LARGE SCALE GENOMIC DNA]</scope>
    <source>
        <strain evidence="10">SpSt-629</strain>
        <strain evidence="11">SpSt-688</strain>
    </source>
</reference>
<evidence type="ECO:0000313" key="11">
    <source>
        <dbReference type="EMBL" id="HGT98999.1"/>
    </source>
</evidence>
<dbReference type="InterPro" id="IPR042087">
    <property type="entry name" value="DNA_pol_B_thumb"/>
</dbReference>
<evidence type="ECO:0000256" key="1">
    <source>
        <dbReference type="ARBA" id="ARBA00005755"/>
    </source>
</evidence>
<organism evidence="11">
    <name type="scientific">Ignisphaera aggregans</name>
    <dbReference type="NCBI Taxonomy" id="334771"/>
    <lineage>
        <taxon>Archaea</taxon>
        <taxon>Thermoproteota</taxon>
        <taxon>Thermoprotei</taxon>
        <taxon>Desulfurococcales</taxon>
        <taxon>Desulfurococcaceae</taxon>
        <taxon>Ignisphaera</taxon>
    </lineage>
</organism>
<dbReference type="InterPro" id="IPR036397">
    <property type="entry name" value="RNaseH_sf"/>
</dbReference>
<dbReference type="EMBL" id="DTAU01000138">
    <property type="protein sequence ID" value="HFQ79472.1"/>
    <property type="molecule type" value="Genomic_DNA"/>
</dbReference>
<name>A0A7J3MZW4_9CREN</name>
<proteinExistence type="inferred from homology"/>
<evidence type="ECO:0000256" key="4">
    <source>
        <dbReference type="ARBA" id="ARBA00022932"/>
    </source>
</evidence>
<dbReference type="GO" id="GO:0003677">
    <property type="term" value="F:DNA binding"/>
    <property type="evidence" value="ECO:0007669"/>
    <property type="project" value="UniProtKB-KW"/>
</dbReference>
<sequence>MNKEDAIDVFILDVSYEVLGNEPHVVIWGVTEDNKRVLLRDRRFRPYFYDIVEYSYSNKEKLEAIITQIKKLSIPKSPILSIEVMEKRFNGEHATALKITTLLPEYVREYRNHVSRLLGIRAVVEADIRFSMRYLIDNDIYPCTWNRFKVMRQGVSSGYRVDEKFEIVDVLGRIDRISLPTLRILAIDIEVYNPRGTPRPDRDPIIIISLMNSEKEIVKITARDKDDRNLIKEFIEYVRKYDPDIIVGYNSNQFDWPYLIDRCRHLGIKLDVSRKIGSEPSRSIYGHISIPGRVNVDLFDFAEEIAEIKVKSLDEVADYLGVMKKSKRTTVPWYEIHRYWDDEKLREILLKYSEDDIVSTYGIAEKFLPFAIQLSSVTGIPLDQVGTASVGFRLEWYLMRVAYHYGELIPNRAERPYEPYRGAIVLEPRKGIHENIAVLDFSSMYPNIMIKYNIGPDTYVRDPYLCKNNDCYEVPEIGYRFLNQPTSFLKSALESLITARKSVREQMKLYKNNEYEYRLLDARQKALKVLANACYGYMGWTGARWYCKECAEAVAAYGRQIIKMAFNLAKKYNLEIIYGDTDSIFVKYEPEKINMFIDEIERELGLEIKIDKVYKRVFFTEAKKRYVGLTSEGFIDIVGFEAVRGDWADIAKNIQEKVAEIVLKTGDYKKAVDYVRKELEDLKRSIAEGKVLIDSFIIWKTITKPIPEYEAMQPHIAVAKQLINMGYKVEVGDKIGYVICRGNGKISERARPYISTDVRDIDIDYYIEHQIIPAVIRILGYFGVTENHLKGVARSSKSLFDYSRKE</sequence>
<dbReference type="PANTHER" id="PTHR10322">
    <property type="entry name" value="DNA POLYMERASE CATALYTIC SUBUNIT"/>
    <property type="match status" value="1"/>
</dbReference>
<dbReference type="InterPro" id="IPR006134">
    <property type="entry name" value="DNA-dir_DNA_pol_B_multi_dom"/>
</dbReference>
<evidence type="ECO:0000259" key="8">
    <source>
        <dbReference type="Pfam" id="PF00136"/>
    </source>
</evidence>
<dbReference type="EC" id="2.7.7.7" evidence="7"/>
<evidence type="ECO:0000256" key="7">
    <source>
        <dbReference type="RuleBase" id="RU000442"/>
    </source>
</evidence>
<dbReference type="Gene3D" id="3.30.342.10">
    <property type="entry name" value="DNA Polymerase, chain B, domain 1"/>
    <property type="match status" value="1"/>
</dbReference>
<dbReference type="PROSITE" id="PS00116">
    <property type="entry name" value="DNA_POLYMERASE_B"/>
    <property type="match status" value="1"/>
</dbReference>
<dbReference type="Pfam" id="PF00136">
    <property type="entry name" value="DNA_pol_B"/>
    <property type="match status" value="1"/>
</dbReference>
<dbReference type="Pfam" id="PF03104">
    <property type="entry name" value="DNA_pol_B_exo1"/>
    <property type="match status" value="1"/>
</dbReference>
<keyword evidence="7" id="KW-0235">DNA replication</keyword>
<feature type="domain" description="DNA-directed DNA polymerase family B multifunctional" evidence="8">
    <location>
        <begin position="389"/>
        <end position="779"/>
    </location>
</feature>
<dbReference type="CDD" id="cd05781">
    <property type="entry name" value="DNA_polB_B3_exo"/>
    <property type="match status" value="1"/>
</dbReference>